<dbReference type="RefSeq" id="WP_164695371.1">
    <property type="nucleotide sequence ID" value="NZ_JAAIKB010000006.1"/>
</dbReference>
<feature type="domain" description="NAD-dependent epimerase/dehydratase" evidence="1">
    <location>
        <begin position="9"/>
        <end position="237"/>
    </location>
</feature>
<dbReference type="EMBL" id="JAAIKB010000006">
    <property type="protein sequence ID" value="NGM21458.1"/>
    <property type="molecule type" value="Genomic_DNA"/>
</dbReference>
<keyword evidence="3" id="KW-1185">Reference proteome</keyword>
<dbReference type="SUPFAM" id="SSF51735">
    <property type="entry name" value="NAD(P)-binding Rossmann-fold domains"/>
    <property type="match status" value="1"/>
</dbReference>
<comment type="caution">
    <text evidence="2">The sequence shown here is derived from an EMBL/GenBank/DDBJ whole genome shotgun (WGS) entry which is preliminary data.</text>
</comment>
<dbReference type="InterPro" id="IPR036291">
    <property type="entry name" value="NAD(P)-bd_dom_sf"/>
</dbReference>
<protein>
    <submittedName>
        <fullName evidence="2">NAD-dependent epimerase/dehydratase family protein</fullName>
    </submittedName>
</protein>
<evidence type="ECO:0000259" key="1">
    <source>
        <dbReference type="Pfam" id="PF01370"/>
    </source>
</evidence>
<evidence type="ECO:0000313" key="3">
    <source>
        <dbReference type="Proteomes" id="UP000475385"/>
    </source>
</evidence>
<dbReference type="Gene3D" id="3.90.25.10">
    <property type="entry name" value="UDP-galactose 4-epimerase, domain 1"/>
    <property type="match status" value="1"/>
</dbReference>
<organism evidence="2 3">
    <name type="scientific">Falsiroseomonas algicola</name>
    <dbReference type="NCBI Taxonomy" id="2716930"/>
    <lineage>
        <taxon>Bacteria</taxon>
        <taxon>Pseudomonadati</taxon>
        <taxon>Pseudomonadota</taxon>
        <taxon>Alphaproteobacteria</taxon>
        <taxon>Acetobacterales</taxon>
        <taxon>Roseomonadaceae</taxon>
        <taxon>Falsiroseomonas</taxon>
    </lineage>
</organism>
<dbReference type="Gene3D" id="3.40.50.720">
    <property type="entry name" value="NAD(P)-binding Rossmann-like Domain"/>
    <property type="match status" value="1"/>
</dbReference>
<dbReference type="AlphaFoldDB" id="A0A6M1LM70"/>
<reference evidence="2 3" key="1">
    <citation type="submission" date="2020-03" db="EMBL/GenBank/DDBJ databases">
        <title>Roseomonas stagni sp. nov., isolated from pond water in Japan.</title>
        <authorList>
            <person name="Furuhata K."/>
            <person name="Miyamoto H."/>
            <person name="Goto K."/>
        </authorList>
    </citation>
    <scope>NUCLEOTIDE SEQUENCE [LARGE SCALE GENOMIC DNA]</scope>
    <source>
        <strain evidence="2 3">PeD5</strain>
    </source>
</reference>
<dbReference type="InterPro" id="IPR001509">
    <property type="entry name" value="Epimerase_deHydtase"/>
</dbReference>
<evidence type="ECO:0000313" key="2">
    <source>
        <dbReference type="EMBL" id="NGM21458.1"/>
    </source>
</evidence>
<name>A0A6M1LM70_9PROT</name>
<dbReference type="GO" id="GO:0050577">
    <property type="term" value="F:GDP-L-fucose synthase activity"/>
    <property type="evidence" value="ECO:0007669"/>
    <property type="project" value="TreeGrafter"/>
</dbReference>
<accession>A0A6M1LM70</accession>
<dbReference type="Pfam" id="PF01370">
    <property type="entry name" value="Epimerase"/>
    <property type="match status" value="1"/>
</dbReference>
<dbReference type="PANTHER" id="PTHR43238">
    <property type="entry name" value="GDP-L-FUCOSE SYNTHASE"/>
    <property type="match status" value="1"/>
</dbReference>
<dbReference type="PANTHER" id="PTHR43238:SF1">
    <property type="entry name" value="GDP-L-FUCOSE SYNTHASE"/>
    <property type="match status" value="1"/>
</dbReference>
<sequence length="312" mass="34204">MPYAASPTIILGADGFLGRNLVDRWRAEGWPCHPVGRAAGDFTDPAVVDRVFREAPKAGRIFHVITKQRTGNIQWGIQGELLRDNASIHLNILEAWRHHQPQAKLVSLGSSCTYAEADHPTPEEEFGIGRPHPSVQGYALAKQLLATGCETYGKQYGLHWLHCVLATVYGPHAHTEDTRAHFMAAMIDRAVRTKRSGAMEFEVWGNPRTVRDLLHAHDQIDAVLLADKHFEDRIINVTPNAPVEIGDCATAILRALKWDARIVSPPGSFQGAGYKSLDSSRFLAATGWTPRLSVEAGVAQVLAADYGEAIAP</sequence>
<gene>
    <name evidence="2" type="ORF">G3576_15650</name>
</gene>
<dbReference type="Proteomes" id="UP000475385">
    <property type="component" value="Unassembled WGS sequence"/>
</dbReference>
<proteinExistence type="predicted"/>